<dbReference type="PANTHER" id="PTHR21608:SF8">
    <property type="entry name" value="KINESIN-LIKE PROTEIN KIF26B"/>
    <property type="match status" value="1"/>
</dbReference>
<dbReference type="InterPro" id="IPR027640">
    <property type="entry name" value="Kinesin-like_fam"/>
</dbReference>
<proteinExistence type="predicted"/>
<name>L5MCI7_MYODS</name>
<dbReference type="AlphaFoldDB" id="L5MCI7"/>
<reference evidence="3" key="1">
    <citation type="journal article" date="2013" name="Science">
        <title>Comparative analysis of bat genomes provides insight into the evolution of flight and immunity.</title>
        <authorList>
            <person name="Zhang G."/>
            <person name="Cowled C."/>
            <person name="Shi Z."/>
            <person name="Huang Z."/>
            <person name="Bishop-Lilly K.A."/>
            <person name="Fang X."/>
            <person name="Wynne J.W."/>
            <person name="Xiong Z."/>
            <person name="Baker M.L."/>
            <person name="Zhao W."/>
            <person name="Tachedjian M."/>
            <person name="Zhu Y."/>
            <person name="Zhou P."/>
            <person name="Jiang X."/>
            <person name="Ng J."/>
            <person name="Yang L."/>
            <person name="Wu L."/>
            <person name="Xiao J."/>
            <person name="Feng Y."/>
            <person name="Chen Y."/>
            <person name="Sun X."/>
            <person name="Zhang Y."/>
            <person name="Marsh G.A."/>
            <person name="Crameri G."/>
            <person name="Broder C.C."/>
            <person name="Frey K.G."/>
            <person name="Wang L.F."/>
            <person name="Wang J."/>
        </authorList>
    </citation>
    <scope>NUCLEOTIDE SEQUENCE [LARGE SCALE GENOMIC DNA]</scope>
</reference>
<evidence type="ECO:0000313" key="2">
    <source>
        <dbReference type="EMBL" id="ELK36032.1"/>
    </source>
</evidence>
<evidence type="ECO:0000256" key="1">
    <source>
        <dbReference type="SAM" id="MobiDB-lite"/>
    </source>
</evidence>
<dbReference type="Proteomes" id="UP000010556">
    <property type="component" value="Unassembled WGS sequence"/>
</dbReference>
<evidence type="ECO:0000313" key="3">
    <source>
        <dbReference type="Proteomes" id="UP000010556"/>
    </source>
</evidence>
<dbReference type="EMBL" id="KB101817">
    <property type="protein sequence ID" value="ELK36032.1"/>
    <property type="molecule type" value="Genomic_DNA"/>
</dbReference>
<feature type="compositionally biased region" description="Basic residues" evidence="1">
    <location>
        <begin position="48"/>
        <end position="57"/>
    </location>
</feature>
<dbReference type="GO" id="GO:0003777">
    <property type="term" value="F:microtubule motor activity"/>
    <property type="evidence" value="ECO:0007669"/>
    <property type="project" value="InterPro"/>
</dbReference>
<protein>
    <submittedName>
        <fullName evidence="2">Kinesin-like protein KIF26B</fullName>
    </submittedName>
</protein>
<accession>L5MCI7</accession>
<gene>
    <name evidence="2" type="ORF">MDA_GLEAN10010504</name>
</gene>
<organism evidence="2 3">
    <name type="scientific">Myotis davidii</name>
    <name type="common">David's myotis</name>
    <dbReference type="NCBI Taxonomy" id="225400"/>
    <lineage>
        <taxon>Eukaryota</taxon>
        <taxon>Metazoa</taxon>
        <taxon>Chordata</taxon>
        <taxon>Craniata</taxon>
        <taxon>Vertebrata</taxon>
        <taxon>Euteleostomi</taxon>
        <taxon>Mammalia</taxon>
        <taxon>Eutheria</taxon>
        <taxon>Laurasiatheria</taxon>
        <taxon>Chiroptera</taxon>
        <taxon>Yangochiroptera</taxon>
        <taxon>Vespertilionidae</taxon>
        <taxon>Myotis</taxon>
    </lineage>
</organism>
<dbReference type="GO" id="GO:0007018">
    <property type="term" value="P:microtubule-based movement"/>
    <property type="evidence" value="ECO:0007669"/>
    <property type="project" value="InterPro"/>
</dbReference>
<dbReference type="PANTHER" id="PTHR21608">
    <property type="entry name" value="KINESIN-LIKE PROTEIN CG14535"/>
    <property type="match status" value="1"/>
</dbReference>
<feature type="compositionally biased region" description="Polar residues" evidence="1">
    <location>
        <begin position="25"/>
        <end position="43"/>
    </location>
</feature>
<feature type="region of interest" description="Disordered" evidence="1">
    <location>
        <begin position="1"/>
        <end position="66"/>
    </location>
</feature>
<sequence>MGKTALFYHSGGSSGYESMMRDSEATGSASSTQDSMSENSSSVGGRCRSLKTPKKRSNSGAQRGCDEGRVGVCASREGVGFNVKLRTLERRQQRIAEVRAKYEWLMQELEATKQHLMLDPDQWLSEFDLEQVWELDSLEYLEALECVTERLESRVNFCKAHLMMITCFDITSRRR</sequence>
<keyword evidence="3" id="KW-1185">Reference proteome</keyword>